<evidence type="ECO:0000259" key="18">
    <source>
        <dbReference type="SMART" id="SM00382"/>
    </source>
</evidence>
<comment type="similarity">
    <text evidence="14 15">In the central section; belongs to the AAA ATPase family.</text>
</comment>
<dbReference type="GO" id="GO:0016887">
    <property type="term" value="F:ATP hydrolysis activity"/>
    <property type="evidence" value="ECO:0007669"/>
    <property type="project" value="UniProtKB-UniRule"/>
</dbReference>
<dbReference type="InterPro" id="IPR003960">
    <property type="entry name" value="ATPase_AAA_CS"/>
</dbReference>
<dbReference type="CDD" id="cd19501">
    <property type="entry name" value="RecA-like_FtsH"/>
    <property type="match status" value="1"/>
</dbReference>
<dbReference type="Proteomes" id="UP000007564">
    <property type="component" value="Chromosome"/>
</dbReference>
<dbReference type="AlphaFoldDB" id="A0A0C6P6X4"/>
<dbReference type="Pfam" id="PF00004">
    <property type="entry name" value="AAA"/>
    <property type="match status" value="1"/>
</dbReference>
<evidence type="ECO:0000256" key="13">
    <source>
        <dbReference type="ARBA" id="ARBA00023136"/>
    </source>
</evidence>
<dbReference type="RefSeq" id="WP_003809623.1">
    <property type="nucleotide sequence ID" value="NC_019382.1"/>
</dbReference>
<name>A0A0C6P6X4_BORBO</name>
<dbReference type="InterPro" id="IPR041569">
    <property type="entry name" value="AAA_lid_3"/>
</dbReference>
<dbReference type="Pfam" id="PF06480">
    <property type="entry name" value="FtsH_ext"/>
    <property type="match status" value="1"/>
</dbReference>
<keyword evidence="5 15" id="KW-0812">Transmembrane</keyword>
<dbReference type="InterPro" id="IPR027417">
    <property type="entry name" value="P-loop_NTPase"/>
</dbReference>
<dbReference type="FunFam" id="1.10.8.60:FF:000001">
    <property type="entry name" value="ATP-dependent zinc metalloprotease FtsH"/>
    <property type="match status" value="1"/>
</dbReference>
<feature type="binding site" evidence="15">
    <location>
        <position position="420"/>
    </location>
    <ligand>
        <name>Zn(2+)</name>
        <dbReference type="ChEBI" id="CHEBI:29105"/>
        <note>catalytic</note>
    </ligand>
</feature>
<comment type="similarity">
    <text evidence="2 15">In the C-terminal section; belongs to the peptidase M41 family.</text>
</comment>
<accession>A0A0C6P6X4</accession>
<keyword evidence="4 15" id="KW-0645">Protease</keyword>
<keyword evidence="9 15" id="KW-0862">Zinc</keyword>
<dbReference type="GO" id="GO:0005886">
    <property type="term" value="C:plasma membrane"/>
    <property type="evidence" value="ECO:0007669"/>
    <property type="project" value="UniProtKB-SubCell"/>
</dbReference>
<evidence type="ECO:0000256" key="14">
    <source>
        <dbReference type="ARBA" id="ARBA00061570"/>
    </source>
</evidence>
<dbReference type="EMBL" id="HE965806">
    <property type="protein sequence ID" value="CCJ53917.1"/>
    <property type="molecule type" value="Genomic_DNA"/>
</dbReference>
<dbReference type="SUPFAM" id="SSF52540">
    <property type="entry name" value="P-loop containing nucleoside triphosphate hydrolases"/>
    <property type="match status" value="1"/>
</dbReference>
<feature type="binding site" evidence="15">
    <location>
        <position position="492"/>
    </location>
    <ligand>
        <name>Zn(2+)</name>
        <dbReference type="ChEBI" id="CHEBI:29105"/>
        <note>catalytic</note>
    </ligand>
</feature>
<dbReference type="Gene3D" id="3.40.50.300">
    <property type="entry name" value="P-loop containing nucleotide triphosphate hydrolases"/>
    <property type="match status" value="1"/>
</dbReference>
<dbReference type="FunFam" id="3.40.50.300:FF:000001">
    <property type="entry name" value="ATP-dependent zinc metalloprotease FtsH"/>
    <property type="match status" value="1"/>
</dbReference>
<dbReference type="KEGG" id="bbh:BN112_2000"/>
<evidence type="ECO:0000256" key="16">
    <source>
        <dbReference type="RuleBase" id="RU003651"/>
    </source>
</evidence>
<dbReference type="GO" id="GO:0030163">
    <property type="term" value="P:protein catabolic process"/>
    <property type="evidence" value="ECO:0007669"/>
    <property type="project" value="UniProtKB-UniRule"/>
</dbReference>
<comment type="function">
    <text evidence="15">Acts as a processive, ATP-dependent zinc metallopeptidase for both cytoplasmic and membrane proteins. Plays a role in the quality control of integral membrane proteins.</text>
</comment>
<evidence type="ECO:0000256" key="1">
    <source>
        <dbReference type="ARBA" id="ARBA00004370"/>
    </source>
</evidence>
<sequence>MNNSFSKVAVWMVIALVLFTVFKQFDGRAQTQDGVSYTQFMDDAKAGRIRKVDVQGDVLYVTPDAGRPYSLTSPGDLWMVSDLLKYGVQVSGKAREEPSLLMSIFVSWFPMLLLIGVWIFFMRQMQGGGRGGAFSFGKSRARMLDENTNQVTFADVAGCDEAKEDVQELVDFLRDPSKFQKLGGRIPRGVLMVGSPGTGKTLLAKAIAGEAKVPFFSISGSDFVEMFVGVGAARVRDMFENAKKHAPCIIFIDEIDAVGRQRGAGLGGGNDEREQTLNQMLVEMDGFESGQGVIVIAATNRPDVLDPALLRPGRFDRQVVVPLPDIRGREQILKVHMRKVPLSPNVDATILARGTPGFSGADLANLVNEAALFAARRNGRTVDMSDFEKAKDKIIMGAERRSIVMPEEERKNTAYHESGHAIVARMLPKTDPVHKVTIIPRGRALGVTMQLPETDRYSMDKERLLNTIAVLFGGRIAEEIFMNQMTTGASNDFERATAIARDIVTRYGMTDELGPMVYAENEGEVFLGRSVTKTTHVSEATMQKVDSEIRRIIDEQYGVARKILEDNRARVEVMTSALLEWETIDADQIDDIVNDRPPRPPKTPQGPSDTSDTPPTGLAAGGNTAAAV</sequence>
<keyword evidence="11 15" id="KW-1133">Transmembrane helix</keyword>
<dbReference type="HOGENOM" id="CLU_000688_16_2_4"/>
<dbReference type="NCBIfam" id="TIGR01241">
    <property type="entry name" value="FtsH_fam"/>
    <property type="match status" value="1"/>
</dbReference>
<evidence type="ECO:0000256" key="15">
    <source>
        <dbReference type="HAMAP-Rule" id="MF_01458"/>
    </source>
</evidence>
<feature type="compositionally biased region" description="Low complexity" evidence="17">
    <location>
        <begin position="613"/>
        <end position="628"/>
    </location>
</feature>
<keyword evidence="7 15" id="KW-0547">Nucleotide-binding</keyword>
<evidence type="ECO:0000256" key="6">
    <source>
        <dbReference type="ARBA" id="ARBA00022723"/>
    </source>
</evidence>
<dbReference type="GO" id="GO:0004176">
    <property type="term" value="F:ATP-dependent peptidase activity"/>
    <property type="evidence" value="ECO:0007669"/>
    <property type="project" value="InterPro"/>
</dbReference>
<comment type="cofactor">
    <cofactor evidence="15">
        <name>Zn(2+)</name>
        <dbReference type="ChEBI" id="CHEBI:29105"/>
    </cofactor>
    <text evidence="15">Binds 1 zinc ion per subunit.</text>
</comment>
<dbReference type="EC" id="3.4.24.-" evidence="15"/>
<evidence type="ECO:0000256" key="2">
    <source>
        <dbReference type="ARBA" id="ARBA00010044"/>
    </source>
</evidence>
<feature type="binding site" evidence="15">
    <location>
        <position position="416"/>
    </location>
    <ligand>
        <name>Zn(2+)</name>
        <dbReference type="ChEBI" id="CHEBI:29105"/>
        <note>catalytic</note>
    </ligand>
</feature>
<dbReference type="GO" id="GO:0006508">
    <property type="term" value="P:proteolysis"/>
    <property type="evidence" value="ECO:0007669"/>
    <property type="project" value="UniProtKB-KW"/>
</dbReference>
<comment type="subcellular location">
    <subcellularLocation>
        <location evidence="15">Cell membrane</location>
        <topology evidence="15">Multi-pass membrane protein</topology>
        <orientation evidence="15">Cytoplasmic side</orientation>
    </subcellularLocation>
    <subcellularLocation>
        <location evidence="1">Membrane</location>
    </subcellularLocation>
</comment>
<gene>
    <name evidence="15 19" type="primary">ftsH</name>
    <name evidence="19" type="ORF">BN112_2000</name>
</gene>
<dbReference type="Gene3D" id="1.10.8.60">
    <property type="match status" value="1"/>
</dbReference>
<comment type="similarity">
    <text evidence="16">Belongs to the AAA ATPase family.</text>
</comment>
<dbReference type="SMART" id="SM00382">
    <property type="entry name" value="AAA"/>
    <property type="match status" value="1"/>
</dbReference>
<dbReference type="InterPro" id="IPR003593">
    <property type="entry name" value="AAA+_ATPase"/>
</dbReference>
<keyword evidence="6 15" id="KW-0479">Metal-binding</keyword>
<feature type="binding site" evidence="15">
    <location>
        <begin position="194"/>
        <end position="201"/>
    </location>
    <ligand>
        <name>ATP</name>
        <dbReference type="ChEBI" id="CHEBI:30616"/>
    </ligand>
</feature>
<keyword evidence="19" id="KW-0131">Cell cycle</keyword>
<dbReference type="GO" id="GO:0008270">
    <property type="term" value="F:zinc ion binding"/>
    <property type="evidence" value="ECO:0007669"/>
    <property type="project" value="UniProtKB-UniRule"/>
</dbReference>
<dbReference type="InterPro" id="IPR037219">
    <property type="entry name" value="Peptidase_M41-like"/>
</dbReference>
<dbReference type="OrthoDB" id="9809379at2"/>
<evidence type="ECO:0000256" key="8">
    <source>
        <dbReference type="ARBA" id="ARBA00022801"/>
    </source>
</evidence>
<keyword evidence="3 15" id="KW-1003">Cell membrane</keyword>
<dbReference type="Pfam" id="PF17862">
    <property type="entry name" value="AAA_lid_3"/>
    <property type="match status" value="1"/>
</dbReference>
<dbReference type="PROSITE" id="PS00674">
    <property type="entry name" value="AAA"/>
    <property type="match status" value="1"/>
</dbReference>
<evidence type="ECO:0000256" key="17">
    <source>
        <dbReference type="SAM" id="MobiDB-lite"/>
    </source>
</evidence>
<organism evidence="19 20">
    <name type="scientific">Bordetella bronchiseptica 253</name>
    <dbReference type="NCBI Taxonomy" id="568707"/>
    <lineage>
        <taxon>Bacteria</taxon>
        <taxon>Pseudomonadati</taxon>
        <taxon>Pseudomonadota</taxon>
        <taxon>Betaproteobacteria</taxon>
        <taxon>Burkholderiales</taxon>
        <taxon>Alcaligenaceae</taxon>
        <taxon>Bordetella</taxon>
    </lineage>
</organism>
<keyword evidence="19" id="KW-0132">Cell division</keyword>
<dbReference type="GO" id="GO:0051301">
    <property type="term" value="P:cell division"/>
    <property type="evidence" value="ECO:0007669"/>
    <property type="project" value="UniProtKB-KW"/>
</dbReference>
<comment type="caution">
    <text evidence="15">Lacks conserved residue(s) required for the propagation of feature annotation.</text>
</comment>
<evidence type="ECO:0000313" key="20">
    <source>
        <dbReference type="Proteomes" id="UP000007564"/>
    </source>
</evidence>
<evidence type="ECO:0000256" key="5">
    <source>
        <dbReference type="ARBA" id="ARBA00022692"/>
    </source>
</evidence>
<evidence type="ECO:0000256" key="4">
    <source>
        <dbReference type="ARBA" id="ARBA00022670"/>
    </source>
</evidence>
<dbReference type="SUPFAM" id="SSF140990">
    <property type="entry name" value="FtsH protease domain-like"/>
    <property type="match status" value="1"/>
</dbReference>
<dbReference type="Gene3D" id="3.30.720.210">
    <property type="match status" value="1"/>
</dbReference>
<reference evidence="19 20" key="1">
    <citation type="journal article" date="2012" name="BMC Genomics">
        <title>Comparative genomics of the classical Bordetella subspecies: the evolution and exchange of virulence-associated diversity amongst closely related pathogens.</title>
        <authorList>
            <person name="Park J."/>
            <person name="Zhang Y."/>
            <person name="Buboltz A.M."/>
            <person name="Zhang X."/>
            <person name="Schuster S.C."/>
            <person name="Ahuja U."/>
            <person name="Liu M."/>
            <person name="Miller J.F."/>
            <person name="Sebaihia M."/>
            <person name="Bentley S.D."/>
            <person name="Parkhill J."/>
            <person name="Harvill E.T."/>
        </authorList>
    </citation>
    <scope>NUCLEOTIDE SEQUENCE [LARGE SCALE GENOMIC DNA]</scope>
    <source>
        <strain evidence="19 20">253</strain>
    </source>
</reference>
<dbReference type="PANTHER" id="PTHR23076">
    <property type="entry name" value="METALLOPROTEASE M41 FTSH"/>
    <property type="match status" value="1"/>
</dbReference>
<dbReference type="FunFam" id="1.20.58.760:FF:000001">
    <property type="entry name" value="ATP-dependent zinc metalloprotease FtsH"/>
    <property type="match status" value="1"/>
</dbReference>
<keyword evidence="10 15" id="KW-0067">ATP-binding</keyword>
<evidence type="ECO:0000256" key="3">
    <source>
        <dbReference type="ARBA" id="ARBA00022475"/>
    </source>
</evidence>
<keyword evidence="8 15" id="KW-0378">Hydrolase</keyword>
<feature type="region of interest" description="Disordered" evidence="17">
    <location>
        <begin position="589"/>
        <end position="628"/>
    </location>
</feature>
<evidence type="ECO:0000256" key="10">
    <source>
        <dbReference type="ARBA" id="ARBA00022840"/>
    </source>
</evidence>
<dbReference type="InterPro" id="IPR003959">
    <property type="entry name" value="ATPase_AAA_core"/>
</dbReference>
<dbReference type="InterPro" id="IPR005936">
    <property type="entry name" value="FtsH"/>
</dbReference>
<keyword evidence="13 15" id="KW-0472">Membrane</keyword>
<evidence type="ECO:0000313" key="19">
    <source>
        <dbReference type="EMBL" id="CCJ53917.1"/>
    </source>
</evidence>
<dbReference type="Gene3D" id="1.20.58.760">
    <property type="entry name" value="Peptidase M41"/>
    <property type="match status" value="1"/>
</dbReference>
<dbReference type="InterPro" id="IPR000642">
    <property type="entry name" value="Peptidase_M41"/>
</dbReference>
<evidence type="ECO:0000256" key="7">
    <source>
        <dbReference type="ARBA" id="ARBA00022741"/>
    </source>
</evidence>
<evidence type="ECO:0000256" key="12">
    <source>
        <dbReference type="ARBA" id="ARBA00023049"/>
    </source>
</evidence>
<dbReference type="GO" id="GO:0005524">
    <property type="term" value="F:ATP binding"/>
    <property type="evidence" value="ECO:0007669"/>
    <property type="project" value="UniProtKB-UniRule"/>
</dbReference>
<dbReference type="GeneID" id="56479859"/>
<evidence type="ECO:0000256" key="9">
    <source>
        <dbReference type="ARBA" id="ARBA00022833"/>
    </source>
</evidence>
<feature type="transmembrane region" description="Helical" evidence="15">
    <location>
        <begin position="100"/>
        <end position="121"/>
    </location>
</feature>
<feature type="domain" description="AAA+ ATPase" evidence="18">
    <location>
        <begin position="186"/>
        <end position="325"/>
    </location>
</feature>
<dbReference type="InterPro" id="IPR011546">
    <property type="entry name" value="Pept_M41_FtsH_extracell"/>
</dbReference>
<dbReference type="HAMAP" id="MF_01458">
    <property type="entry name" value="FtsH"/>
    <property type="match status" value="1"/>
</dbReference>
<feature type="active site" evidence="15">
    <location>
        <position position="417"/>
    </location>
</feature>
<comment type="subunit">
    <text evidence="15">Homohexamer.</text>
</comment>
<proteinExistence type="inferred from homology"/>
<keyword evidence="12 15" id="KW-0482">Metalloprotease</keyword>
<evidence type="ECO:0000256" key="11">
    <source>
        <dbReference type="ARBA" id="ARBA00022989"/>
    </source>
</evidence>
<dbReference type="GO" id="GO:0004222">
    <property type="term" value="F:metalloendopeptidase activity"/>
    <property type="evidence" value="ECO:0007669"/>
    <property type="project" value="InterPro"/>
</dbReference>
<dbReference type="PANTHER" id="PTHR23076:SF97">
    <property type="entry name" value="ATP-DEPENDENT ZINC METALLOPROTEASE YME1L1"/>
    <property type="match status" value="1"/>
</dbReference>
<protein>
    <recommendedName>
        <fullName evidence="15">ATP-dependent zinc metalloprotease FtsH</fullName>
        <ecNumber evidence="15">3.4.24.-</ecNumber>
    </recommendedName>
</protein>
<dbReference type="Pfam" id="PF01434">
    <property type="entry name" value="Peptidase_M41"/>
    <property type="match status" value="1"/>
</dbReference>